<sequence>MSIIDPKEADRLRAKFFGRKNSFFFRDAGVIMLFFFAFFLPLYTVASNFFLIVFMVVMVYGIIEGGVRNRSDNVGWKMLVFTPFTFFILHIIGLGYSESPVLGLSYLERSLSFLLVPLILLFATPKEISFLRVVFLKGLILGTSISLLVLITTNLYRYFSAQESFHIGLDLFDYYHTYLKFTQPLNQHPTYLGVYYLTAIIFADEILHNRQLKYMVVGLFGLGFLFLNSRIIFIMLLLLLFFCLARAVKKMILGRKLLKLIVLSFAFLLGITMSIDLISKSYIGSRIRSIFKFEMSSQTEVKFNSHSKSNPRMARYISATELIKNRPFFGYGTTGERINLKRQFTKDGLNFAVDQNYNSHNQFLGYAVRYGVIGLGALFFFFGGNFYLAWSKRNKHYLFVVLLIAYVCLVENYFDRNFGITFSAVFFTIFSYQSLIGKRAI</sequence>
<keyword evidence="2 5" id="KW-0812">Transmembrane</keyword>
<gene>
    <name evidence="7" type="ORF">D1013_01215</name>
</gene>
<dbReference type="OrthoDB" id="1435411at2"/>
<feature type="transmembrane region" description="Helical" evidence="5">
    <location>
        <begin position="214"/>
        <end position="245"/>
    </location>
</feature>
<dbReference type="AlphaFoldDB" id="A0A3G2L1H6"/>
<dbReference type="Proteomes" id="UP000276309">
    <property type="component" value="Chromosome"/>
</dbReference>
<dbReference type="PANTHER" id="PTHR37422">
    <property type="entry name" value="TEICHURONIC ACID BIOSYNTHESIS PROTEIN TUAE"/>
    <property type="match status" value="1"/>
</dbReference>
<feature type="transmembrane region" description="Helical" evidence="5">
    <location>
        <begin position="49"/>
        <end position="67"/>
    </location>
</feature>
<keyword evidence="3 5" id="KW-1133">Transmembrane helix</keyword>
<evidence type="ECO:0000259" key="6">
    <source>
        <dbReference type="Pfam" id="PF04932"/>
    </source>
</evidence>
<feature type="transmembrane region" description="Helical" evidence="5">
    <location>
        <begin position="103"/>
        <end position="122"/>
    </location>
</feature>
<dbReference type="GO" id="GO:0016020">
    <property type="term" value="C:membrane"/>
    <property type="evidence" value="ECO:0007669"/>
    <property type="project" value="UniProtKB-SubCell"/>
</dbReference>
<accession>A0A3G2L1H6</accession>
<feature type="transmembrane region" description="Helical" evidence="5">
    <location>
        <begin position="367"/>
        <end position="390"/>
    </location>
</feature>
<proteinExistence type="predicted"/>
<comment type="subcellular location">
    <subcellularLocation>
        <location evidence="1">Membrane</location>
        <topology evidence="1">Multi-pass membrane protein</topology>
    </subcellularLocation>
</comment>
<dbReference type="GO" id="GO:0016874">
    <property type="term" value="F:ligase activity"/>
    <property type="evidence" value="ECO:0007669"/>
    <property type="project" value="UniProtKB-KW"/>
</dbReference>
<dbReference type="KEGG" id="emar:D1013_01215"/>
<dbReference type="Pfam" id="PF04932">
    <property type="entry name" value="Wzy_C"/>
    <property type="match status" value="1"/>
</dbReference>
<reference evidence="7 8" key="1">
    <citation type="submission" date="2018-08" db="EMBL/GenBank/DDBJ databases">
        <title>The reduced genetic potential of extracellular carbohydrate catabolism in Euzebyella marina RN62, a Flavobacteriia bacterium isolated from the hadal water.</title>
        <authorList>
            <person name="Xue C."/>
        </authorList>
    </citation>
    <scope>NUCLEOTIDE SEQUENCE [LARGE SCALE GENOMIC DNA]</scope>
    <source>
        <strain evidence="7 8">RN62</strain>
    </source>
</reference>
<protein>
    <submittedName>
        <fullName evidence="7">O-antigen ligase domain-containing protein</fullName>
    </submittedName>
</protein>
<dbReference type="PANTHER" id="PTHR37422:SF13">
    <property type="entry name" value="LIPOPOLYSACCHARIDE BIOSYNTHESIS PROTEIN PA4999-RELATED"/>
    <property type="match status" value="1"/>
</dbReference>
<evidence type="ECO:0000256" key="3">
    <source>
        <dbReference type="ARBA" id="ARBA00022989"/>
    </source>
</evidence>
<feature type="transmembrane region" description="Helical" evidence="5">
    <location>
        <begin position="397"/>
        <end position="414"/>
    </location>
</feature>
<feature type="transmembrane region" description="Helical" evidence="5">
    <location>
        <begin position="257"/>
        <end position="275"/>
    </location>
</feature>
<dbReference type="EMBL" id="CP032050">
    <property type="protein sequence ID" value="AYN66095.1"/>
    <property type="molecule type" value="Genomic_DNA"/>
</dbReference>
<keyword evidence="4 5" id="KW-0472">Membrane</keyword>
<organism evidence="7 8">
    <name type="scientific">Euzebyella marina</name>
    <dbReference type="NCBI Taxonomy" id="1761453"/>
    <lineage>
        <taxon>Bacteria</taxon>
        <taxon>Pseudomonadati</taxon>
        <taxon>Bacteroidota</taxon>
        <taxon>Flavobacteriia</taxon>
        <taxon>Flavobacteriales</taxon>
        <taxon>Flavobacteriaceae</taxon>
        <taxon>Euzebyella</taxon>
    </lineage>
</organism>
<evidence type="ECO:0000256" key="4">
    <source>
        <dbReference type="ARBA" id="ARBA00023136"/>
    </source>
</evidence>
<dbReference type="InterPro" id="IPR007016">
    <property type="entry name" value="O-antigen_ligase-rel_domated"/>
</dbReference>
<evidence type="ECO:0000313" key="8">
    <source>
        <dbReference type="Proteomes" id="UP000276309"/>
    </source>
</evidence>
<dbReference type="InterPro" id="IPR051533">
    <property type="entry name" value="WaaL-like"/>
</dbReference>
<feature type="transmembrane region" description="Helical" evidence="5">
    <location>
        <begin position="79"/>
        <end position="97"/>
    </location>
</feature>
<keyword evidence="8" id="KW-1185">Reference proteome</keyword>
<feature type="transmembrane region" description="Helical" evidence="5">
    <location>
        <begin position="23"/>
        <end position="43"/>
    </location>
</feature>
<keyword evidence="7" id="KW-0436">Ligase</keyword>
<name>A0A3G2L1H6_9FLAO</name>
<dbReference type="RefSeq" id="WP_121847148.1">
    <property type="nucleotide sequence ID" value="NZ_CP032050.1"/>
</dbReference>
<feature type="transmembrane region" description="Helical" evidence="5">
    <location>
        <begin position="420"/>
        <end position="437"/>
    </location>
</feature>
<feature type="domain" description="O-antigen ligase-related" evidence="6">
    <location>
        <begin position="217"/>
        <end position="378"/>
    </location>
</feature>
<evidence type="ECO:0000256" key="2">
    <source>
        <dbReference type="ARBA" id="ARBA00022692"/>
    </source>
</evidence>
<evidence type="ECO:0000313" key="7">
    <source>
        <dbReference type="EMBL" id="AYN66095.1"/>
    </source>
</evidence>
<evidence type="ECO:0000256" key="1">
    <source>
        <dbReference type="ARBA" id="ARBA00004141"/>
    </source>
</evidence>
<evidence type="ECO:0000256" key="5">
    <source>
        <dbReference type="SAM" id="Phobius"/>
    </source>
</evidence>
<feature type="transmembrane region" description="Helical" evidence="5">
    <location>
        <begin position="134"/>
        <end position="156"/>
    </location>
</feature>